<proteinExistence type="predicted"/>
<dbReference type="EMBL" id="LAZR01017958">
    <property type="protein sequence ID" value="KKL98292.1"/>
    <property type="molecule type" value="Genomic_DNA"/>
</dbReference>
<gene>
    <name evidence="1" type="ORF">LCGC14_1825930</name>
</gene>
<protein>
    <submittedName>
        <fullName evidence="1">Uncharacterized protein</fullName>
    </submittedName>
</protein>
<comment type="caution">
    <text evidence="1">The sequence shown here is derived from an EMBL/GenBank/DDBJ whole genome shotgun (WGS) entry which is preliminary data.</text>
</comment>
<dbReference type="AlphaFoldDB" id="A0A0F9JH40"/>
<organism evidence="1">
    <name type="scientific">marine sediment metagenome</name>
    <dbReference type="NCBI Taxonomy" id="412755"/>
    <lineage>
        <taxon>unclassified sequences</taxon>
        <taxon>metagenomes</taxon>
        <taxon>ecological metagenomes</taxon>
    </lineage>
</organism>
<name>A0A0F9JH40_9ZZZZ</name>
<accession>A0A0F9JH40</accession>
<evidence type="ECO:0000313" key="1">
    <source>
        <dbReference type="EMBL" id="KKL98292.1"/>
    </source>
</evidence>
<reference evidence="1" key="1">
    <citation type="journal article" date="2015" name="Nature">
        <title>Complex archaea that bridge the gap between prokaryotes and eukaryotes.</title>
        <authorList>
            <person name="Spang A."/>
            <person name="Saw J.H."/>
            <person name="Jorgensen S.L."/>
            <person name="Zaremba-Niedzwiedzka K."/>
            <person name="Martijn J."/>
            <person name="Lind A.E."/>
            <person name="van Eijk R."/>
            <person name="Schleper C."/>
            <person name="Guy L."/>
            <person name="Ettema T.J."/>
        </authorList>
    </citation>
    <scope>NUCLEOTIDE SEQUENCE</scope>
</reference>
<sequence>MPLRGRSTARPPATRELALKTARRLNLPPISQWPAAKWPVAPRTCDHCHDRNHPAEYTHGDERWCVECSLAKEEQP</sequence>